<protein>
    <recommendedName>
        <fullName evidence="7">B9 domain-containing protein 1</fullName>
    </recommendedName>
</protein>
<evidence type="ECO:0000313" key="9">
    <source>
        <dbReference type="WBParaSite" id="L893_g26698.t1"/>
    </source>
</evidence>
<keyword evidence="3" id="KW-0970">Cilium biogenesis/degradation</keyword>
<comment type="similarity">
    <text evidence="6">Belongs to the B9D family.</text>
</comment>
<organism evidence="8 9">
    <name type="scientific">Steinernema glaseri</name>
    <dbReference type="NCBI Taxonomy" id="37863"/>
    <lineage>
        <taxon>Eukaryota</taxon>
        <taxon>Metazoa</taxon>
        <taxon>Ecdysozoa</taxon>
        <taxon>Nematoda</taxon>
        <taxon>Chromadorea</taxon>
        <taxon>Rhabditida</taxon>
        <taxon>Tylenchina</taxon>
        <taxon>Panagrolaimomorpha</taxon>
        <taxon>Strongyloidoidea</taxon>
        <taxon>Steinernematidae</taxon>
        <taxon>Steinernema</taxon>
    </lineage>
</organism>
<dbReference type="WBParaSite" id="L893_g26698.t1">
    <property type="protein sequence ID" value="L893_g26698.t1"/>
    <property type="gene ID" value="L893_g26698"/>
</dbReference>
<evidence type="ECO:0000256" key="2">
    <source>
        <dbReference type="ARBA" id="ARBA00022490"/>
    </source>
</evidence>
<dbReference type="AlphaFoldDB" id="A0A1I7ZIP7"/>
<keyword evidence="5" id="KW-0966">Cell projection</keyword>
<accession>A0A1I7ZIP7</accession>
<dbReference type="Proteomes" id="UP000095287">
    <property type="component" value="Unplaced"/>
</dbReference>
<reference evidence="9" key="1">
    <citation type="submission" date="2016-11" db="UniProtKB">
        <authorList>
            <consortium name="WormBaseParasite"/>
        </authorList>
    </citation>
    <scope>IDENTIFICATION</scope>
</reference>
<evidence type="ECO:0000256" key="4">
    <source>
        <dbReference type="ARBA" id="ARBA00023212"/>
    </source>
</evidence>
<evidence type="ECO:0000256" key="7">
    <source>
        <dbReference type="ARBA" id="ARBA00039274"/>
    </source>
</evidence>
<evidence type="ECO:0000256" key="1">
    <source>
        <dbReference type="ARBA" id="ARBA00004120"/>
    </source>
</evidence>
<proteinExistence type="inferred from homology"/>
<keyword evidence="2" id="KW-0963">Cytoplasm</keyword>
<evidence type="ECO:0000256" key="3">
    <source>
        <dbReference type="ARBA" id="ARBA00022794"/>
    </source>
</evidence>
<evidence type="ECO:0000256" key="5">
    <source>
        <dbReference type="ARBA" id="ARBA00023273"/>
    </source>
</evidence>
<sequence length="138" mass="15343">MLLSRHKRTVAMFVPEASTSIQKVLGLLSGRRPEFVDPKIVATHEGREATRVSTQGLITVSFNVMLKDIRKAGYDVFPSTSRFVDMPSTRELQEEGILRPNPNVATVAPQISTADLSNIAKIEEEEEEDSLSDSERTK</sequence>
<name>A0A1I7ZIP7_9BILA</name>
<dbReference type="PANTHER" id="PTHR12968">
    <property type="entry name" value="B9 DOMAIN-CONTAINING"/>
    <property type="match status" value="1"/>
</dbReference>
<evidence type="ECO:0000313" key="8">
    <source>
        <dbReference type="Proteomes" id="UP000095287"/>
    </source>
</evidence>
<dbReference type="InterPro" id="IPR010796">
    <property type="entry name" value="C2_B9-type_dom"/>
</dbReference>
<keyword evidence="8" id="KW-1185">Reference proteome</keyword>
<dbReference type="GO" id="GO:0060271">
    <property type="term" value="P:cilium assembly"/>
    <property type="evidence" value="ECO:0007669"/>
    <property type="project" value="TreeGrafter"/>
</dbReference>
<keyword evidence="4" id="KW-0206">Cytoskeleton</keyword>
<comment type="subcellular location">
    <subcellularLocation>
        <location evidence="1">Cytoplasm</location>
        <location evidence="1">Cytoskeleton</location>
        <location evidence="1">Cilium basal body</location>
    </subcellularLocation>
</comment>
<dbReference type="GO" id="GO:0036038">
    <property type="term" value="C:MKS complex"/>
    <property type="evidence" value="ECO:0007669"/>
    <property type="project" value="TreeGrafter"/>
</dbReference>
<evidence type="ECO:0000256" key="6">
    <source>
        <dbReference type="ARBA" id="ARBA00038411"/>
    </source>
</evidence>
<dbReference type="PANTHER" id="PTHR12968:SF1">
    <property type="entry name" value="B9 DOMAIN-CONTAINING PROTEIN 1"/>
    <property type="match status" value="1"/>
</dbReference>
<dbReference type="Pfam" id="PF07162">
    <property type="entry name" value="B9-C2"/>
    <property type="match status" value="1"/>
</dbReference>